<feature type="region of interest" description="Disordered" evidence="1">
    <location>
        <begin position="1"/>
        <end position="47"/>
    </location>
</feature>
<dbReference type="Proteomes" id="UP001054945">
    <property type="component" value="Unassembled WGS sequence"/>
</dbReference>
<evidence type="ECO:0000313" key="2">
    <source>
        <dbReference type="EMBL" id="GIX80497.1"/>
    </source>
</evidence>
<gene>
    <name evidence="2" type="ORF">CEXT_314831</name>
</gene>
<sequence>MQVLITDDSQGTNTRSAKLFPPLPLQAGHTPSVGGSPTLSPPPSRCIFNRDSNQFEYKYTTLRYSNRSNKTTRTLAC</sequence>
<comment type="caution">
    <text evidence="2">The sequence shown here is derived from an EMBL/GenBank/DDBJ whole genome shotgun (WGS) entry which is preliminary data.</text>
</comment>
<protein>
    <submittedName>
        <fullName evidence="2">Uncharacterized protein</fullName>
    </submittedName>
</protein>
<keyword evidence="3" id="KW-1185">Reference proteome</keyword>
<name>A0AAV4N6N1_CAEEX</name>
<feature type="compositionally biased region" description="Polar residues" evidence="1">
    <location>
        <begin position="7"/>
        <end position="16"/>
    </location>
</feature>
<evidence type="ECO:0000256" key="1">
    <source>
        <dbReference type="SAM" id="MobiDB-lite"/>
    </source>
</evidence>
<organism evidence="2 3">
    <name type="scientific">Caerostris extrusa</name>
    <name type="common">Bark spider</name>
    <name type="synonym">Caerostris bankana</name>
    <dbReference type="NCBI Taxonomy" id="172846"/>
    <lineage>
        <taxon>Eukaryota</taxon>
        <taxon>Metazoa</taxon>
        <taxon>Ecdysozoa</taxon>
        <taxon>Arthropoda</taxon>
        <taxon>Chelicerata</taxon>
        <taxon>Arachnida</taxon>
        <taxon>Araneae</taxon>
        <taxon>Araneomorphae</taxon>
        <taxon>Entelegynae</taxon>
        <taxon>Araneoidea</taxon>
        <taxon>Araneidae</taxon>
        <taxon>Caerostris</taxon>
    </lineage>
</organism>
<dbReference type="EMBL" id="BPLR01020598">
    <property type="protein sequence ID" value="GIX80497.1"/>
    <property type="molecule type" value="Genomic_DNA"/>
</dbReference>
<reference evidence="2 3" key="1">
    <citation type="submission" date="2021-06" db="EMBL/GenBank/DDBJ databases">
        <title>Caerostris extrusa draft genome.</title>
        <authorList>
            <person name="Kono N."/>
            <person name="Arakawa K."/>
        </authorList>
    </citation>
    <scope>NUCLEOTIDE SEQUENCE [LARGE SCALE GENOMIC DNA]</scope>
</reference>
<proteinExistence type="predicted"/>
<evidence type="ECO:0000313" key="3">
    <source>
        <dbReference type="Proteomes" id="UP001054945"/>
    </source>
</evidence>
<accession>A0AAV4N6N1</accession>
<dbReference type="AlphaFoldDB" id="A0AAV4N6N1"/>